<dbReference type="PANTHER" id="PTHR43744:SF9">
    <property type="entry name" value="POLYGALACTURONAN_RHAMNOGALACTURONAN TRANSPORT SYSTEM PERMEASE PROTEIN YTCP"/>
    <property type="match status" value="1"/>
</dbReference>
<keyword evidence="4 7" id="KW-0812">Transmembrane</keyword>
<gene>
    <name evidence="9" type="ORF">J2736_003048</name>
</gene>
<evidence type="ECO:0000256" key="4">
    <source>
        <dbReference type="ARBA" id="ARBA00022692"/>
    </source>
</evidence>
<dbReference type="InterPro" id="IPR000515">
    <property type="entry name" value="MetI-like"/>
</dbReference>
<evidence type="ECO:0000256" key="5">
    <source>
        <dbReference type="ARBA" id="ARBA00022989"/>
    </source>
</evidence>
<feature type="transmembrane region" description="Helical" evidence="7">
    <location>
        <begin position="78"/>
        <end position="99"/>
    </location>
</feature>
<comment type="similarity">
    <text evidence="7">Belongs to the binding-protein-dependent transport system permease family.</text>
</comment>
<dbReference type="Pfam" id="PF00528">
    <property type="entry name" value="BPD_transp_1"/>
    <property type="match status" value="1"/>
</dbReference>
<evidence type="ECO:0000256" key="6">
    <source>
        <dbReference type="ARBA" id="ARBA00023136"/>
    </source>
</evidence>
<dbReference type="SUPFAM" id="SSF161098">
    <property type="entry name" value="MetI-like"/>
    <property type="match status" value="1"/>
</dbReference>
<dbReference type="RefSeq" id="WP_310499415.1">
    <property type="nucleotide sequence ID" value="NZ_JAVDSB010000004.1"/>
</dbReference>
<feature type="transmembrane region" description="Helical" evidence="7">
    <location>
        <begin position="258"/>
        <end position="277"/>
    </location>
</feature>
<feature type="transmembrane region" description="Helical" evidence="7">
    <location>
        <begin position="47"/>
        <end position="66"/>
    </location>
</feature>
<reference evidence="9 10" key="1">
    <citation type="submission" date="2023-07" db="EMBL/GenBank/DDBJ databases">
        <title>Sorghum-associated microbial communities from plants grown in Nebraska, USA.</title>
        <authorList>
            <person name="Schachtman D."/>
        </authorList>
    </citation>
    <scope>NUCLEOTIDE SEQUENCE [LARGE SCALE GENOMIC DNA]</scope>
    <source>
        <strain evidence="9 10">CC258</strain>
    </source>
</reference>
<evidence type="ECO:0000256" key="7">
    <source>
        <dbReference type="RuleBase" id="RU363032"/>
    </source>
</evidence>
<feature type="transmembrane region" description="Helical" evidence="7">
    <location>
        <begin position="111"/>
        <end position="130"/>
    </location>
</feature>
<dbReference type="Proteomes" id="UP001267290">
    <property type="component" value="Unassembled WGS sequence"/>
</dbReference>
<dbReference type="InterPro" id="IPR035906">
    <property type="entry name" value="MetI-like_sf"/>
</dbReference>
<dbReference type="CDD" id="cd06261">
    <property type="entry name" value="TM_PBP2"/>
    <property type="match status" value="1"/>
</dbReference>
<keyword evidence="3" id="KW-1003">Cell membrane</keyword>
<keyword evidence="2 7" id="KW-0813">Transport</keyword>
<comment type="caution">
    <text evidence="9">The sequence shown here is derived from an EMBL/GenBank/DDBJ whole genome shotgun (WGS) entry which is preliminary data.</text>
</comment>
<feature type="transmembrane region" description="Helical" evidence="7">
    <location>
        <begin position="16"/>
        <end position="35"/>
    </location>
</feature>
<dbReference type="Gene3D" id="1.10.3720.10">
    <property type="entry name" value="MetI-like"/>
    <property type="match status" value="1"/>
</dbReference>
<name>A0ABU1NWK0_9BACL</name>
<sequence length="292" mass="32752">MKHKSISDIVFDVCNYIFLTLLSLSTLYPFLYILFSSLSNPVELMKRTGIILWPAGFSLEAYKLVFQNPMIPTGYANTLFYVAIGTLLNIVFTSLTAFALSRRNVMLRDPIMMAIVFTMFFGGGLVPSYLLVKGVGLYDTRWALIIPGLISTMNLIILRTSFQSIPESLEESAKIDGANDFTVFTKVVMPLSIPVLSVMVLFYGVAHWNSYFSALIYLRSRDLYPLQLVLREILITNNSESMLTDVGAFDKAYVGETIKYATIIIATLPILLLYPFLQKYFVKGVMIGAIKG</sequence>
<evidence type="ECO:0000256" key="1">
    <source>
        <dbReference type="ARBA" id="ARBA00004651"/>
    </source>
</evidence>
<dbReference type="PANTHER" id="PTHR43744">
    <property type="entry name" value="ABC TRANSPORTER PERMEASE PROTEIN MG189-RELATED-RELATED"/>
    <property type="match status" value="1"/>
</dbReference>
<dbReference type="PROSITE" id="PS50928">
    <property type="entry name" value="ABC_TM1"/>
    <property type="match status" value="1"/>
</dbReference>
<dbReference type="EMBL" id="JAVDSB010000004">
    <property type="protein sequence ID" value="MDR6551859.1"/>
    <property type="molecule type" value="Genomic_DNA"/>
</dbReference>
<evidence type="ECO:0000313" key="9">
    <source>
        <dbReference type="EMBL" id="MDR6551859.1"/>
    </source>
</evidence>
<protein>
    <submittedName>
        <fullName evidence="9">Aldouronate transport system permease protein</fullName>
    </submittedName>
</protein>
<keyword evidence="10" id="KW-1185">Reference proteome</keyword>
<accession>A0ABU1NWK0</accession>
<evidence type="ECO:0000256" key="3">
    <source>
        <dbReference type="ARBA" id="ARBA00022475"/>
    </source>
</evidence>
<evidence type="ECO:0000259" key="8">
    <source>
        <dbReference type="PROSITE" id="PS50928"/>
    </source>
</evidence>
<keyword evidence="5 7" id="KW-1133">Transmembrane helix</keyword>
<evidence type="ECO:0000313" key="10">
    <source>
        <dbReference type="Proteomes" id="UP001267290"/>
    </source>
</evidence>
<organism evidence="9 10">
    <name type="scientific">Paenibacillus qinlingensis</name>
    <dbReference type="NCBI Taxonomy" id="1837343"/>
    <lineage>
        <taxon>Bacteria</taxon>
        <taxon>Bacillati</taxon>
        <taxon>Bacillota</taxon>
        <taxon>Bacilli</taxon>
        <taxon>Bacillales</taxon>
        <taxon>Paenibacillaceae</taxon>
        <taxon>Paenibacillus</taxon>
    </lineage>
</organism>
<feature type="transmembrane region" description="Helical" evidence="7">
    <location>
        <begin position="183"/>
        <end position="205"/>
    </location>
</feature>
<feature type="domain" description="ABC transmembrane type-1" evidence="8">
    <location>
        <begin position="75"/>
        <end position="277"/>
    </location>
</feature>
<keyword evidence="6 7" id="KW-0472">Membrane</keyword>
<evidence type="ECO:0000256" key="2">
    <source>
        <dbReference type="ARBA" id="ARBA00022448"/>
    </source>
</evidence>
<proteinExistence type="inferred from homology"/>
<comment type="subcellular location">
    <subcellularLocation>
        <location evidence="1 7">Cell membrane</location>
        <topology evidence="1 7">Multi-pass membrane protein</topology>
    </subcellularLocation>
</comment>